<dbReference type="KEGG" id="pbar:105430376"/>
<keyword evidence="3" id="KW-0813">Transport</keyword>
<evidence type="ECO:0000313" key="12">
    <source>
        <dbReference type="RefSeq" id="XP_011642219.1"/>
    </source>
</evidence>
<dbReference type="GO" id="GO:0046933">
    <property type="term" value="F:proton-transporting ATP synthase activity, rotational mechanism"/>
    <property type="evidence" value="ECO:0007669"/>
    <property type="project" value="TreeGrafter"/>
</dbReference>
<evidence type="ECO:0000256" key="8">
    <source>
        <dbReference type="ARBA" id="ARBA00023136"/>
    </source>
</evidence>
<sequence length="112" mass="13343">MAEPKLKFGGYPAEYDPARHGPYDPARYYGKADTPFLDLKLGEIPSWFSRRQKSPRTLVALFSRAFWRWQHKYVQPKRTGIAPFFQATISAMILFYIINYNKLRHHKSYKYH</sequence>
<gene>
    <name evidence="12" type="primary">LOC105430376</name>
</gene>
<dbReference type="GO" id="GO:0042776">
    <property type="term" value="P:proton motive force-driven mitochondrial ATP synthesis"/>
    <property type="evidence" value="ECO:0007669"/>
    <property type="project" value="TreeGrafter"/>
</dbReference>
<dbReference type="Pfam" id="PF10206">
    <property type="entry name" value="WRW"/>
    <property type="match status" value="1"/>
</dbReference>
<keyword evidence="10" id="KW-1133">Transmembrane helix</keyword>
<dbReference type="OrthoDB" id="8921675at2759"/>
<dbReference type="InterPro" id="IPR019344">
    <property type="entry name" value="F1F0-ATPsyn_F_prd"/>
</dbReference>
<organism evidence="11 12">
    <name type="scientific">Pogonomyrmex barbatus</name>
    <name type="common">red harvester ant</name>
    <dbReference type="NCBI Taxonomy" id="144034"/>
    <lineage>
        <taxon>Eukaryota</taxon>
        <taxon>Metazoa</taxon>
        <taxon>Ecdysozoa</taxon>
        <taxon>Arthropoda</taxon>
        <taxon>Hexapoda</taxon>
        <taxon>Insecta</taxon>
        <taxon>Pterygota</taxon>
        <taxon>Neoptera</taxon>
        <taxon>Endopterygota</taxon>
        <taxon>Hymenoptera</taxon>
        <taxon>Apocrita</taxon>
        <taxon>Aculeata</taxon>
        <taxon>Formicoidea</taxon>
        <taxon>Formicidae</taxon>
        <taxon>Myrmicinae</taxon>
        <taxon>Pogonomyrmex</taxon>
    </lineage>
</organism>
<dbReference type="PANTHER" id="PTHR13080:SF20">
    <property type="entry name" value="ATP SYNTHASE SUBUNIT F, MITOCHONDRIAL-RELATED"/>
    <property type="match status" value="1"/>
</dbReference>
<evidence type="ECO:0000256" key="3">
    <source>
        <dbReference type="ARBA" id="ARBA00022448"/>
    </source>
</evidence>
<keyword evidence="4" id="KW-0138">CF(0)</keyword>
<accession>A0A6I9WRF7</accession>
<proteinExistence type="inferred from homology"/>
<feature type="transmembrane region" description="Helical" evidence="10">
    <location>
        <begin position="81"/>
        <end position="100"/>
    </location>
</feature>
<comment type="subcellular location">
    <subcellularLocation>
        <location evidence="1">Mitochondrion membrane</location>
    </subcellularLocation>
</comment>
<dbReference type="AlphaFoldDB" id="A0A6I9WRF7"/>
<reference evidence="12" key="1">
    <citation type="submission" date="2025-08" db="UniProtKB">
        <authorList>
            <consortium name="RefSeq"/>
        </authorList>
    </citation>
    <scope>IDENTIFICATION</scope>
</reference>
<dbReference type="RefSeq" id="XP_011642219.1">
    <property type="nucleotide sequence ID" value="XM_011643917.2"/>
</dbReference>
<keyword evidence="7" id="KW-0496">Mitochondrion</keyword>
<evidence type="ECO:0000256" key="2">
    <source>
        <dbReference type="ARBA" id="ARBA00005895"/>
    </source>
</evidence>
<dbReference type="Proteomes" id="UP000504615">
    <property type="component" value="Unplaced"/>
</dbReference>
<keyword evidence="8 10" id="KW-0472">Membrane</keyword>
<evidence type="ECO:0000256" key="9">
    <source>
        <dbReference type="ARBA" id="ARBA00023310"/>
    </source>
</evidence>
<keyword evidence="5" id="KW-0375">Hydrogen ion transport</keyword>
<dbReference type="GeneID" id="105430376"/>
<name>A0A6I9WRF7_9HYME</name>
<evidence type="ECO:0000256" key="6">
    <source>
        <dbReference type="ARBA" id="ARBA00023065"/>
    </source>
</evidence>
<evidence type="ECO:0000256" key="4">
    <source>
        <dbReference type="ARBA" id="ARBA00022547"/>
    </source>
</evidence>
<protein>
    <submittedName>
        <fullName evidence="12">ATP synthase subunit f, mitochondrial</fullName>
    </submittedName>
</protein>
<keyword evidence="6" id="KW-0406">Ion transport</keyword>
<keyword evidence="11" id="KW-1185">Reference proteome</keyword>
<evidence type="ECO:0000256" key="5">
    <source>
        <dbReference type="ARBA" id="ARBA00022781"/>
    </source>
</evidence>
<dbReference type="GO" id="GO:0031966">
    <property type="term" value="C:mitochondrial membrane"/>
    <property type="evidence" value="ECO:0007669"/>
    <property type="project" value="UniProtKB-SubCell"/>
</dbReference>
<dbReference type="GO" id="GO:0045259">
    <property type="term" value="C:proton-transporting ATP synthase complex"/>
    <property type="evidence" value="ECO:0007669"/>
    <property type="project" value="UniProtKB-KW"/>
</dbReference>
<evidence type="ECO:0000313" key="11">
    <source>
        <dbReference type="Proteomes" id="UP000504615"/>
    </source>
</evidence>
<dbReference type="PANTHER" id="PTHR13080">
    <property type="entry name" value="ATP SYNTHASE F CHAIN, MITOCHONDRIAL-RELATED"/>
    <property type="match status" value="1"/>
</dbReference>
<keyword evidence="10" id="KW-0812">Transmembrane</keyword>
<keyword evidence="9" id="KW-0066">ATP synthesis</keyword>
<evidence type="ECO:0000256" key="1">
    <source>
        <dbReference type="ARBA" id="ARBA00004325"/>
    </source>
</evidence>
<evidence type="ECO:0000256" key="10">
    <source>
        <dbReference type="SAM" id="Phobius"/>
    </source>
</evidence>
<comment type="similarity">
    <text evidence="2">Belongs to the ATPase F chain family.</text>
</comment>
<dbReference type="CTD" id="37931"/>
<evidence type="ECO:0000256" key="7">
    <source>
        <dbReference type="ARBA" id="ARBA00023128"/>
    </source>
</evidence>